<evidence type="ECO:0000313" key="2">
    <source>
        <dbReference type="EMBL" id="PKG26092.1"/>
    </source>
</evidence>
<dbReference type="InterPro" id="IPR025055">
    <property type="entry name" value="Ena_core"/>
</dbReference>
<feature type="non-terminal residue" evidence="2">
    <location>
        <position position="1"/>
    </location>
</feature>
<keyword evidence="3" id="KW-1185">Reference proteome</keyword>
<evidence type="ECO:0000313" key="3">
    <source>
        <dbReference type="Proteomes" id="UP000233343"/>
    </source>
</evidence>
<protein>
    <recommendedName>
        <fullName evidence="1">Endospore appendages core domain-containing protein</fullName>
    </recommendedName>
</protein>
<sequence>EKHKCKWDGCEEFNGDSNIFEMMLGESDDIPKDNCNDDHKLCPEEIKGFDFCRKEEELRCFKHCGPISQPCDCNYYNHFTSRSNLDFSGLIVIKNTGNSASGCSMEVRVTDIAGSAIVATVSPGASVPIFVECLRSLDIACFKNESVTETCSGEVIFDLEYCTTRYVSHRYK</sequence>
<dbReference type="Pfam" id="PF13157">
    <property type="entry name" value="Enas"/>
    <property type="match status" value="1"/>
</dbReference>
<name>A0A2N0Z9A7_9BACI</name>
<gene>
    <name evidence="2" type="ORF">CWS20_25975</name>
</gene>
<proteinExistence type="predicted"/>
<evidence type="ECO:0000259" key="1">
    <source>
        <dbReference type="Pfam" id="PF13157"/>
    </source>
</evidence>
<comment type="caution">
    <text evidence="2">The sequence shown here is derived from an EMBL/GenBank/DDBJ whole genome shotgun (WGS) entry which is preliminary data.</text>
</comment>
<dbReference type="EMBL" id="PISD01000078">
    <property type="protein sequence ID" value="PKG26092.1"/>
    <property type="molecule type" value="Genomic_DNA"/>
</dbReference>
<accession>A0A2N0Z9A7</accession>
<dbReference type="Proteomes" id="UP000233343">
    <property type="component" value="Unassembled WGS sequence"/>
</dbReference>
<feature type="domain" description="Endospore appendages core" evidence="1">
    <location>
        <begin position="64"/>
        <end position="162"/>
    </location>
</feature>
<organism evidence="2 3">
    <name type="scientific">Cytobacillus horneckiae</name>
    <dbReference type="NCBI Taxonomy" id="549687"/>
    <lineage>
        <taxon>Bacteria</taxon>
        <taxon>Bacillati</taxon>
        <taxon>Bacillota</taxon>
        <taxon>Bacilli</taxon>
        <taxon>Bacillales</taxon>
        <taxon>Bacillaceae</taxon>
        <taxon>Cytobacillus</taxon>
    </lineage>
</organism>
<reference evidence="2 3" key="1">
    <citation type="journal article" date="2010" name="Int. J. Syst. Evol. Microbiol.">
        <title>Bacillus horneckiae sp. nov., isolated from a spacecraft-assembly clean room.</title>
        <authorList>
            <person name="Vaishampayan P."/>
            <person name="Probst A."/>
            <person name="Krishnamurthi S."/>
            <person name="Ghosh S."/>
            <person name="Osman S."/>
            <person name="McDowall A."/>
            <person name="Ruckmani A."/>
            <person name="Mayilraj S."/>
            <person name="Venkateswaran K."/>
        </authorList>
    </citation>
    <scope>NUCLEOTIDE SEQUENCE [LARGE SCALE GENOMIC DNA]</scope>
    <source>
        <strain evidence="3">1PO1SC</strain>
    </source>
</reference>
<dbReference type="AlphaFoldDB" id="A0A2N0Z9A7"/>
<dbReference type="RefSeq" id="WP_206605393.1">
    <property type="nucleotide sequence ID" value="NZ_JARSFA010000027.1"/>
</dbReference>